<dbReference type="PANTHER" id="PTHR10082">
    <property type="entry name" value="INTEGRIN BETA SUBUNIT"/>
    <property type="match status" value="1"/>
</dbReference>
<dbReference type="PRINTS" id="PR01186">
    <property type="entry name" value="INTEGRINB"/>
</dbReference>
<dbReference type="AlphaFoldDB" id="A0AAR2L253"/>
<evidence type="ECO:0000313" key="20">
    <source>
        <dbReference type="Proteomes" id="UP001501920"/>
    </source>
</evidence>
<dbReference type="InterPro" id="IPR036465">
    <property type="entry name" value="vWFA_dom_sf"/>
</dbReference>
<keyword evidence="14" id="KW-0325">Glycoprotein</keyword>
<dbReference type="InterPro" id="IPR002369">
    <property type="entry name" value="Integrin_bsu_VWA"/>
</dbReference>
<reference evidence="19 20" key="1">
    <citation type="submission" date="2020-10" db="EMBL/GenBank/DDBJ databases">
        <title>Pygocentrus nattereri (red-bellied piranha) genome, fPygNat1, primary haplotype.</title>
        <authorList>
            <person name="Myers G."/>
            <person name="Meyer A."/>
            <person name="Karagic N."/>
            <person name="Pippel M."/>
            <person name="Winkler S."/>
            <person name="Tracey A."/>
            <person name="Wood J."/>
            <person name="Formenti G."/>
            <person name="Howe K."/>
            <person name="Fedrigo O."/>
            <person name="Jarvis E.D."/>
        </authorList>
    </citation>
    <scope>NUCLEOTIDE SEQUENCE [LARGE SCALE GENOMIC DNA]</scope>
</reference>
<keyword evidence="13" id="KW-1015">Disulfide bond</keyword>
<dbReference type="Gene3D" id="2.10.25.10">
    <property type="entry name" value="Laminin"/>
    <property type="match status" value="3"/>
</dbReference>
<keyword evidence="5 15" id="KW-0812">Transmembrane</keyword>
<dbReference type="Proteomes" id="UP001501920">
    <property type="component" value="Chromosome 6"/>
</dbReference>
<keyword evidence="9 15" id="KW-0130">Cell adhesion</keyword>
<proteinExistence type="inferred from homology"/>
<dbReference type="SMART" id="SM00187">
    <property type="entry name" value="INB"/>
    <property type="match status" value="1"/>
</dbReference>
<keyword evidence="8" id="KW-0460">Magnesium</keyword>
<sequence length="691" mass="76644">MCYVGKPDLPWLDLNYICIYLPIHAFSLIYAVHVKDINIHAEDIKMIKLVITKLRNVFLPQNFTKRGELEAVRCDTKSEILKRGCPVSMIIDPDSTLHKIRDKPLSVGKTPVQIQPQEIRLELRPGQPYTFDFTFKRADGYPVDLYYLMDLSYSMNDDLKNVKNLGIGLLNSLKRITGYARIGFGSFVDKTLLPFTDTNEEKLQKPCPREETECEPAFGYKHVLSLTDDGKNFEEMVSQQRISGNLDTPEGSLDAIMQAVTCVNKIGWGNSTRLLVLATDAGFHMAGDGKLAGILEPNQEACQLDDKNMYIKSNLWDYPSVGQIARKLEEQNIQPIFAVTETVADVYRELSKLIPKSEVGVLSNDSSNVVNLIVEAYNVSKLSSNIIVTHDNLPEDIAVTYKDCGGQKEHSDKGTCNNVNIGKEVTFSVTVKALKCIDEKTFNIGPLGFNEKLTVRVKTRCECECDNELNDKHKHCNKQGSVVCGTCSCNSGFLGQRCECSLGQKDEAALKAQCRKDNSTECEGRGDCECGVCKCHLTEAGNSYYGPHCECDDEHCEKYQNKLCGGNGDCKCGECKCKDGFEGAACHCKKSKDGCITTSGKLAFHNLYASHVLECPEGPNVAAIVGGSLAGVALIGLLILLLIKALIYVKDLKEWKRFEKEQQRRKWADGENPLFQKATTTVANPTFTGDS</sequence>
<dbReference type="Pfam" id="PF00362">
    <property type="entry name" value="Integrin_beta"/>
    <property type="match status" value="1"/>
</dbReference>
<protein>
    <recommendedName>
        <fullName evidence="15">Integrin beta</fullName>
    </recommendedName>
</protein>
<evidence type="ECO:0000256" key="2">
    <source>
        <dbReference type="ARBA" id="ARBA00007449"/>
    </source>
</evidence>
<reference evidence="19" key="2">
    <citation type="submission" date="2025-08" db="UniProtKB">
        <authorList>
            <consortium name="Ensembl"/>
        </authorList>
    </citation>
    <scope>IDENTIFICATION</scope>
</reference>
<dbReference type="InterPro" id="IPR057243">
    <property type="entry name" value="Integrin_I-EGF_CS"/>
</dbReference>
<evidence type="ECO:0000256" key="1">
    <source>
        <dbReference type="ARBA" id="ARBA00004251"/>
    </source>
</evidence>
<keyword evidence="10 16" id="KW-1133">Transmembrane helix</keyword>
<organism evidence="19 20">
    <name type="scientific">Pygocentrus nattereri</name>
    <name type="common">Red-bellied piranha</name>
    <dbReference type="NCBI Taxonomy" id="42514"/>
    <lineage>
        <taxon>Eukaryota</taxon>
        <taxon>Metazoa</taxon>
        <taxon>Chordata</taxon>
        <taxon>Craniata</taxon>
        <taxon>Vertebrata</taxon>
        <taxon>Euteleostomi</taxon>
        <taxon>Actinopterygii</taxon>
        <taxon>Neopterygii</taxon>
        <taxon>Teleostei</taxon>
        <taxon>Ostariophysi</taxon>
        <taxon>Characiformes</taxon>
        <taxon>Characoidei</taxon>
        <taxon>Pygocentrus</taxon>
    </lineage>
</organism>
<evidence type="ECO:0000256" key="3">
    <source>
        <dbReference type="ARBA" id="ARBA00022475"/>
    </source>
</evidence>
<dbReference type="InterPro" id="IPR032695">
    <property type="entry name" value="Integrin_dom_sf"/>
</dbReference>
<dbReference type="InterPro" id="IPR015812">
    <property type="entry name" value="Integrin_bsu"/>
</dbReference>
<dbReference type="GO" id="GO:0005925">
    <property type="term" value="C:focal adhesion"/>
    <property type="evidence" value="ECO:0007669"/>
    <property type="project" value="TreeGrafter"/>
</dbReference>
<evidence type="ECO:0000256" key="10">
    <source>
        <dbReference type="ARBA" id="ARBA00022989"/>
    </source>
</evidence>
<dbReference type="FunFam" id="2.10.25.10:FF:000785">
    <property type="entry name" value="Integrin beta"/>
    <property type="match status" value="1"/>
</dbReference>
<dbReference type="SUPFAM" id="SSF53300">
    <property type="entry name" value="vWA-like"/>
    <property type="match status" value="1"/>
</dbReference>
<dbReference type="GO" id="GO:0005178">
    <property type="term" value="F:integrin binding"/>
    <property type="evidence" value="ECO:0007669"/>
    <property type="project" value="TreeGrafter"/>
</dbReference>
<evidence type="ECO:0000259" key="18">
    <source>
        <dbReference type="SMART" id="SM01241"/>
    </source>
</evidence>
<dbReference type="SUPFAM" id="SSF57196">
    <property type="entry name" value="EGF/Laminin"/>
    <property type="match status" value="1"/>
</dbReference>
<feature type="domain" description="Integrin beta subunit cytoplasmic" evidence="18">
    <location>
        <begin position="644"/>
        <end position="690"/>
    </location>
</feature>
<dbReference type="GO" id="GO:0007160">
    <property type="term" value="P:cell-matrix adhesion"/>
    <property type="evidence" value="ECO:0007669"/>
    <property type="project" value="TreeGrafter"/>
</dbReference>
<evidence type="ECO:0000256" key="8">
    <source>
        <dbReference type="ARBA" id="ARBA00022842"/>
    </source>
</evidence>
<dbReference type="FunFam" id="2.10.25.10:FF:000995">
    <property type="entry name" value="Integrin beta"/>
    <property type="match status" value="1"/>
</dbReference>
<dbReference type="Gene3D" id="2.60.40.1510">
    <property type="entry name" value="ntegrin, alpha v. Chain A, domain 3"/>
    <property type="match status" value="1"/>
</dbReference>
<dbReference type="GO" id="GO:0009986">
    <property type="term" value="C:cell surface"/>
    <property type="evidence" value="ECO:0007669"/>
    <property type="project" value="TreeGrafter"/>
</dbReference>
<dbReference type="PROSITE" id="PS00243">
    <property type="entry name" value="I_EGF_1"/>
    <property type="match status" value="2"/>
</dbReference>
<dbReference type="Pfam" id="PF08725">
    <property type="entry name" value="Integrin_b_cyt"/>
    <property type="match status" value="1"/>
</dbReference>
<evidence type="ECO:0000256" key="9">
    <source>
        <dbReference type="ARBA" id="ARBA00022889"/>
    </source>
</evidence>
<dbReference type="PANTHER" id="PTHR10082:SF15">
    <property type="entry name" value="INTEGRIN BETA-2"/>
    <property type="match status" value="1"/>
</dbReference>
<dbReference type="GO" id="GO:0008305">
    <property type="term" value="C:integrin complex"/>
    <property type="evidence" value="ECO:0007669"/>
    <property type="project" value="TreeGrafter"/>
</dbReference>
<dbReference type="GeneTree" id="ENSGT01150000286983"/>
<dbReference type="InterPro" id="IPR014836">
    <property type="entry name" value="Integrin_bsu_cyt_dom"/>
</dbReference>
<dbReference type="PROSITE" id="PS52047">
    <property type="entry name" value="I_EGF_2"/>
    <property type="match status" value="1"/>
</dbReference>
<evidence type="ECO:0000256" key="5">
    <source>
        <dbReference type="ARBA" id="ARBA00022692"/>
    </source>
</evidence>
<dbReference type="FunFam" id="3.40.50.410:FF:000002">
    <property type="entry name" value="Integrin beta"/>
    <property type="match status" value="1"/>
</dbReference>
<dbReference type="Ensembl" id="ENSPNAT00000041893.1">
    <property type="protein sequence ID" value="ENSPNAP00000068799.1"/>
    <property type="gene ID" value="ENSPNAG00000002833.2"/>
</dbReference>
<dbReference type="GO" id="GO:0007159">
    <property type="term" value="P:leukocyte cell-cell adhesion"/>
    <property type="evidence" value="ECO:0007669"/>
    <property type="project" value="TreeGrafter"/>
</dbReference>
<dbReference type="Gene3D" id="1.20.5.100">
    <property type="entry name" value="Cytochrome c1, transmembrane anchor, C-terminal"/>
    <property type="match status" value="1"/>
</dbReference>
<gene>
    <name evidence="19" type="primary">ITGB2</name>
</gene>
<evidence type="ECO:0000256" key="7">
    <source>
        <dbReference type="ARBA" id="ARBA00022737"/>
    </source>
</evidence>
<comment type="subcellular location">
    <subcellularLocation>
        <location evidence="1 15">Cell membrane</location>
        <topology evidence="1 15">Single-pass type I membrane protein</topology>
    </subcellularLocation>
</comment>
<dbReference type="GO" id="GO:0033627">
    <property type="term" value="P:cell adhesion mediated by integrin"/>
    <property type="evidence" value="ECO:0007669"/>
    <property type="project" value="TreeGrafter"/>
</dbReference>
<dbReference type="SMART" id="SM01241">
    <property type="entry name" value="Integrin_b_cyt"/>
    <property type="match status" value="1"/>
</dbReference>
<keyword evidence="6" id="KW-0732">Signal</keyword>
<comment type="similarity">
    <text evidence="2 15">Belongs to the integrin beta chain family.</text>
</comment>
<dbReference type="Gene3D" id="3.40.50.410">
    <property type="entry name" value="von Willebrand factor, type A domain"/>
    <property type="match status" value="1"/>
</dbReference>
<evidence type="ECO:0000256" key="14">
    <source>
        <dbReference type="ARBA" id="ARBA00023180"/>
    </source>
</evidence>
<evidence type="ECO:0000256" key="16">
    <source>
        <dbReference type="SAM" id="Phobius"/>
    </source>
</evidence>
<evidence type="ECO:0000256" key="15">
    <source>
        <dbReference type="RuleBase" id="RU000633"/>
    </source>
</evidence>
<keyword evidence="20" id="KW-1185">Reference proteome</keyword>
<evidence type="ECO:0000256" key="11">
    <source>
        <dbReference type="ARBA" id="ARBA00023037"/>
    </source>
</evidence>
<dbReference type="GO" id="GO:0001540">
    <property type="term" value="F:amyloid-beta binding"/>
    <property type="evidence" value="ECO:0007669"/>
    <property type="project" value="TreeGrafter"/>
</dbReference>
<feature type="domain" description="Integrin beta subunit VWA" evidence="17">
    <location>
        <begin position="57"/>
        <end position="463"/>
    </location>
</feature>
<evidence type="ECO:0000313" key="19">
    <source>
        <dbReference type="Ensembl" id="ENSPNAP00000068799.1"/>
    </source>
</evidence>
<accession>A0AAR2L253</accession>
<evidence type="ECO:0000256" key="12">
    <source>
        <dbReference type="ARBA" id="ARBA00023136"/>
    </source>
</evidence>
<dbReference type="GO" id="GO:0019901">
    <property type="term" value="F:protein kinase binding"/>
    <property type="evidence" value="ECO:0007669"/>
    <property type="project" value="TreeGrafter"/>
</dbReference>
<evidence type="ECO:0000259" key="17">
    <source>
        <dbReference type="SMART" id="SM00187"/>
    </source>
</evidence>
<keyword evidence="11 15" id="KW-0401">Integrin</keyword>
<name>A0AAR2L253_PYGNA</name>
<keyword evidence="12 16" id="KW-0472">Membrane</keyword>
<dbReference type="GO" id="GO:0030593">
    <property type="term" value="P:neutrophil chemotaxis"/>
    <property type="evidence" value="ECO:0007669"/>
    <property type="project" value="TreeGrafter"/>
</dbReference>
<evidence type="ECO:0000256" key="6">
    <source>
        <dbReference type="ARBA" id="ARBA00022729"/>
    </source>
</evidence>
<keyword evidence="4" id="KW-0245">EGF-like domain</keyword>
<evidence type="ECO:0000256" key="4">
    <source>
        <dbReference type="ARBA" id="ARBA00022536"/>
    </source>
</evidence>
<dbReference type="SUPFAM" id="SSF69179">
    <property type="entry name" value="Integrin domains"/>
    <property type="match status" value="1"/>
</dbReference>
<reference evidence="19" key="3">
    <citation type="submission" date="2025-09" db="UniProtKB">
        <authorList>
            <consortium name="Ensembl"/>
        </authorList>
    </citation>
    <scope>IDENTIFICATION</scope>
</reference>
<keyword evidence="3" id="KW-1003">Cell membrane</keyword>
<dbReference type="Pfam" id="PF23105">
    <property type="entry name" value="EGF_integrin"/>
    <property type="match status" value="1"/>
</dbReference>
<feature type="transmembrane region" description="Helical" evidence="16">
    <location>
        <begin position="621"/>
        <end position="647"/>
    </location>
</feature>
<dbReference type="GO" id="GO:0007229">
    <property type="term" value="P:integrin-mediated signaling pathway"/>
    <property type="evidence" value="ECO:0007669"/>
    <property type="project" value="UniProtKB-KW"/>
</dbReference>
<keyword evidence="7" id="KW-0677">Repeat</keyword>
<evidence type="ECO:0000256" key="13">
    <source>
        <dbReference type="ARBA" id="ARBA00023157"/>
    </source>
</evidence>
<dbReference type="InterPro" id="IPR057073">
    <property type="entry name" value="EGF_integrin_2"/>
</dbReference>